<evidence type="ECO:0000256" key="3">
    <source>
        <dbReference type="SAM" id="Phobius"/>
    </source>
</evidence>
<feature type="domain" description="Protein kinase" evidence="4">
    <location>
        <begin position="196"/>
        <end position="415"/>
    </location>
</feature>
<name>A0A4S4EKD0_CAMSN</name>
<gene>
    <name evidence="5" type="ORF">TEA_026109</name>
</gene>
<evidence type="ECO:0000259" key="4">
    <source>
        <dbReference type="PROSITE" id="PS50011"/>
    </source>
</evidence>
<dbReference type="PANTHER" id="PTHR27005:SF511">
    <property type="entry name" value="WALL-ASSOCIATED RECEPTOR KINASE 1-RELATED"/>
    <property type="match status" value="1"/>
</dbReference>
<sequence length="446" mass="49540">MSNTGNKFTAVDSDIVNNVMNGSCSGIGCCQTSIPMGATNFQITLSSYSNHSNALGFNPCSYASVAKETAYNFFSLDLKDFQEREKLPVVFDWEVDSYEGDGMKNGTGCNPIPVPDHRLPLINISLGIRISISMLLLCCSWLYLVFRQRKIINLREKFFEQNDGIMLQQQLSKCEGSVLSAKIVTAEDLRKATNNYHESRVLGQGGQGTVYKGRLSDNTIVAIKKSKVADQSQTRIEQFINEVISPSQVNFTNVVKLLGQQVLNNMGESSKDSNRNCNTLSYLHSAASTPIIDGDVKSTNILLNAITSLKYLILELQLTTLVQGTLGYLDPEYFHTSQLTEKSSFGVVLVELLTGKKALSFNRPEVMNEAKADQLKKVSILAKRCLNVKGNEWPTMKEVAMELEGLRMMEKHPWVDDNKNLETQYLLGDQLSDTYGSGTRVSNSRT</sequence>
<keyword evidence="2" id="KW-0067">ATP-binding</keyword>
<dbReference type="AlphaFoldDB" id="A0A4S4EKD0"/>
<dbReference type="PROSITE" id="PS51257">
    <property type="entry name" value="PROKAR_LIPOPROTEIN"/>
    <property type="match status" value="1"/>
</dbReference>
<evidence type="ECO:0000256" key="2">
    <source>
        <dbReference type="ARBA" id="ARBA00022840"/>
    </source>
</evidence>
<dbReference type="InterPro" id="IPR001245">
    <property type="entry name" value="Ser-Thr/Tyr_kinase_cat_dom"/>
</dbReference>
<accession>A0A4S4EKD0</accession>
<dbReference type="Gene3D" id="3.30.200.20">
    <property type="entry name" value="Phosphorylase Kinase, domain 1"/>
    <property type="match status" value="1"/>
</dbReference>
<dbReference type="GO" id="GO:0004674">
    <property type="term" value="F:protein serine/threonine kinase activity"/>
    <property type="evidence" value="ECO:0007669"/>
    <property type="project" value="TreeGrafter"/>
</dbReference>
<comment type="caution">
    <text evidence="5">The sequence shown here is derived from an EMBL/GenBank/DDBJ whole genome shotgun (WGS) entry which is preliminary data.</text>
</comment>
<reference evidence="5 6" key="1">
    <citation type="journal article" date="2018" name="Proc. Natl. Acad. Sci. U.S.A.">
        <title>Draft genome sequence of Camellia sinensis var. sinensis provides insights into the evolution of the tea genome and tea quality.</title>
        <authorList>
            <person name="Wei C."/>
            <person name="Yang H."/>
            <person name="Wang S."/>
            <person name="Zhao J."/>
            <person name="Liu C."/>
            <person name="Gao L."/>
            <person name="Xia E."/>
            <person name="Lu Y."/>
            <person name="Tai Y."/>
            <person name="She G."/>
            <person name="Sun J."/>
            <person name="Cao H."/>
            <person name="Tong W."/>
            <person name="Gao Q."/>
            <person name="Li Y."/>
            <person name="Deng W."/>
            <person name="Jiang X."/>
            <person name="Wang W."/>
            <person name="Chen Q."/>
            <person name="Zhang S."/>
            <person name="Li H."/>
            <person name="Wu J."/>
            <person name="Wang P."/>
            <person name="Li P."/>
            <person name="Shi C."/>
            <person name="Zheng F."/>
            <person name="Jian J."/>
            <person name="Huang B."/>
            <person name="Shan D."/>
            <person name="Shi M."/>
            <person name="Fang C."/>
            <person name="Yue Y."/>
            <person name="Li F."/>
            <person name="Li D."/>
            <person name="Wei S."/>
            <person name="Han B."/>
            <person name="Jiang C."/>
            <person name="Yin Y."/>
            <person name="Xia T."/>
            <person name="Zhang Z."/>
            <person name="Bennetzen J.L."/>
            <person name="Zhao S."/>
            <person name="Wan X."/>
        </authorList>
    </citation>
    <scope>NUCLEOTIDE SEQUENCE [LARGE SCALE GENOMIC DNA]</scope>
    <source>
        <strain evidence="6">cv. Shuchazao</strain>
        <tissue evidence="5">Leaf</tissue>
    </source>
</reference>
<dbReference type="EMBL" id="SDRB02003715">
    <property type="protein sequence ID" value="THG17039.1"/>
    <property type="molecule type" value="Genomic_DNA"/>
</dbReference>
<dbReference type="PANTHER" id="PTHR27005">
    <property type="entry name" value="WALL-ASSOCIATED RECEPTOR KINASE-LIKE 21"/>
    <property type="match status" value="1"/>
</dbReference>
<organism evidence="5 6">
    <name type="scientific">Camellia sinensis var. sinensis</name>
    <name type="common">China tea</name>
    <dbReference type="NCBI Taxonomy" id="542762"/>
    <lineage>
        <taxon>Eukaryota</taxon>
        <taxon>Viridiplantae</taxon>
        <taxon>Streptophyta</taxon>
        <taxon>Embryophyta</taxon>
        <taxon>Tracheophyta</taxon>
        <taxon>Spermatophyta</taxon>
        <taxon>Magnoliopsida</taxon>
        <taxon>eudicotyledons</taxon>
        <taxon>Gunneridae</taxon>
        <taxon>Pentapetalae</taxon>
        <taxon>asterids</taxon>
        <taxon>Ericales</taxon>
        <taxon>Theaceae</taxon>
        <taxon>Camellia</taxon>
    </lineage>
</organism>
<keyword evidence="3" id="KW-0812">Transmembrane</keyword>
<dbReference type="Pfam" id="PF07714">
    <property type="entry name" value="PK_Tyr_Ser-Thr"/>
    <property type="match status" value="1"/>
</dbReference>
<evidence type="ECO:0000313" key="6">
    <source>
        <dbReference type="Proteomes" id="UP000306102"/>
    </source>
</evidence>
<dbReference type="SUPFAM" id="SSF56112">
    <property type="entry name" value="Protein kinase-like (PK-like)"/>
    <property type="match status" value="1"/>
</dbReference>
<dbReference type="Proteomes" id="UP000306102">
    <property type="component" value="Unassembled WGS sequence"/>
</dbReference>
<proteinExistence type="predicted"/>
<keyword evidence="3" id="KW-0472">Membrane</keyword>
<keyword evidence="1" id="KW-0547">Nucleotide-binding</keyword>
<dbReference type="PROSITE" id="PS50011">
    <property type="entry name" value="PROTEIN_KINASE_DOM"/>
    <property type="match status" value="1"/>
</dbReference>
<keyword evidence="6" id="KW-1185">Reference proteome</keyword>
<dbReference type="InterPro" id="IPR045274">
    <property type="entry name" value="WAK-like"/>
</dbReference>
<dbReference type="GO" id="GO:0005886">
    <property type="term" value="C:plasma membrane"/>
    <property type="evidence" value="ECO:0007669"/>
    <property type="project" value="TreeGrafter"/>
</dbReference>
<dbReference type="SMART" id="SM00220">
    <property type="entry name" value="S_TKc"/>
    <property type="match status" value="1"/>
</dbReference>
<dbReference type="InterPro" id="IPR011009">
    <property type="entry name" value="Kinase-like_dom_sf"/>
</dbReference>
<dbReference type="InterPro" id="IPR000719">
    <property type="entry name" value="Prot_kinase_dom"/>
</dbReference>
<dbReference type="GO" id="GO:0007166">
    <property type="term" value="P:cell surface receptor signaling pathway"/>
    <property type="evidence" value="ECO:0007669"/>
    <property type="project" value="InterPro"/>
</dbReference>
<evidence type="ECO:0000313" key="5">
    <source>
        <dbReference type="EMBL" id="THG17039.1"/>
    </source>
</evidence>
<keyword evidence="3" id="KW-1133">Transmembrane helix</keyword>
<dbReference type="Gene3D" id="1.10.510.10">
    <property type="entry name" value="Transferase(Phosphotransferase) domain 1"/>
    <property type="match status" value="1"/>
</dbReference>
<dbReference type="GO" id="GO:0005524">
    <property type="term" value="F:ATP binding"/>
    <property type="evidence" value="ECO:0007669"/>
    <property type="project" value="UniProtKB-KW"/>
</dbReference>
<evidence type="ECO:0000256" key="1">
    <source>
        <dbReference type="ARBA" id="ARBA00022741"/>
    </source>
</evidence>
<feature type="transmembrane region" description="Helical" evidence="3">
    <location>
        <begin position="126"/>
        <end position="146"/>
    </location>
</feature>
<protein>
    <recommendedName>
        <fullName evidence="4">Protein kinase domain-containing protein</fullName>
    </recommendedName>
</protein>
<dbReference type="STRING" id="542762.A0A4S4EKD0"/>